<dbReference type="Proteomes" id="UP001597214">
    <property type="component" value="Unassembled WGS sequence"/>
</dbReference>
<dbReference type="EMBL" id="JBHUEM010000018">
    <property type="protein sequence ID" value="MFD1737187.1"/>
    <property type="molecule type" value="Genomic_DNA"/>
</dbReference>
<keyword evidence="2" id="KW-1185">Reference proteome</keyword>
<comment type="caution">
    <text evidence="1">The sequence shown here is derived from an EMBL/GenBank/DDBJ whole genome shotgun (WGS) entry which is preliminary data.</text>
</comment>
<dbReference type="RefSeq" id="WP_377928388.1">
    <property type="nucleotide sequence ID" value="NZ_JBHUEM010000018.1"/>
</dbReference>
<proteinExistence type="predicted"/>
<evidence type="ECO:0000313" key="2">
    <source>
        <dbReference type="Proteomes" id="UP001597214"/>
    </source>
</evidence>
<organism evidence="1 2">
    <name type="scientific">Bacillus salitolerans</name>
    <dbReference type="NCBI Taxonomy" id="1437434"/>
    <lineage>
        <taxon>Bacteria</taxon>
        <taxon>Bacillati</taxon>
        <taxon>Bacillota</taxon>
        <taxon>Bacilli</taxon>
        <taxon>Bacillales</taxon>
        <taxon>Bacillaceae</taxon>
        <taxon>Bacillus</taxon>
    </lineage>
</organism>
<evidence type="ECO:0000313" key="1">
    <source>
        <dbReference type="EMBL" id="MFD1737187.1"/>
    </source>
</evidence>
<reference evidence="2" key="1">
    <citation type="journal article" date="2019" name="Int. J. Syst. Evol. Microbiol.">
        <title>The Global Catalogue of Microorganisms (GCM) 10K type strain sequencing project: providing services to taxonomists for standard genome sequencing and annotation.</title>
        <authorList>
            <consortium name="The Broad Institute Genomics Platform"/>
            <consortium name="The Broad Institute Genome Sequencing Center for Infectious Disease"/>
            <person name="Wu L."/>
            <person name="Ma J."/>
        </authorList>
    </citation>
    <scope>NUCLEOTIDE SEQUENCE [LARGE SCALE GENOMIC DNA]</scope>
    <source>
        <strain evidence="2">CCUG 49339</strain>
    </source>
</reference>
<accession>A0ABW4LRP3</accession>
<protein>
    <submittedName>
        <fullName evidence="1">Uncharacterized protein</fullName>
    </submittedName>
</protein>
<sequence length="216" mass="25237">MRKIIITLILTGAFLLIIQFTDKNDNKNTLHQTEIKNTSTPNLESHSPKEIDDDTSLDLQSLFKESRSKVEKMKNIEQPLEEWLILYIVASKINSTPNQNETDPELLLKAHQSMEQYKKEINYAETIYGIEVMKDEILDELKTLSIQQAVLFMLYEAYANSIGKALEDLEDDSVIYESIRRDISRKKVLIKIKEKYSIKNDDDAYSKYFEELLKYN</sequence>
<name>A0ABW4LRP3_9BACI</name>
<gene>
    <name evidence="1" type="ORF">ACFSCX_11555</name>
</gene>